<dbReference type="AlphaFoldDB" id="A0A4Y2QSQ2"/>
<evidence type="ECO:0000313" key="1">
    <source>
        <dbReference type="EMBL" id="GBN66175.1"/>
    </source>
</evidence>
<gene>
    <name evidence="1" type="ORF">AVEN_177703_1</name>
</gene>
<accession>A0A4Y2QSQ2</accession>
<dbReference type="EMBL" id="BGPR01014668">
    <property type="protein sequence ID" value="GBN66175.1"/>
    <property type="molecule type" value="Genomic_DNA"/>
</dbReference>
<comment type="caution">
    <text evidence="1">The sequence shown here is derived from an EMBL/GenBank/DDBJ whole genome shotgun (WGS) entry which is preliminary data.</text>
</comment>
<sequence length="127" mass="14095">MPSRRPLRPVHQHLLHLVLLTTPLTRRIGFDAPSTYQMSLNRRQLACPCSGNACIILLHLINPVLHVLLGRLSLRWSSPGLTPFLGRPGLSGHFCTSPAGGHLTPTYNLSCNRPNARQIFSRIGFRA</sequence>
<name>A0A4Y2QSQ2_ARAVE</name>
<evidence type="ECO:0000313" key="2">
    <source>
        <dbReference type="Proteomes" id="UP000499080"/>
    </source>
</evidence>
<proteinExistence type="predicted"/>
<keyword evidence="2" id="KW-1185">Reference proteome</keyword>
<dbReference type="Proteomes" id="UP000499080">
    <property type="component" value="Unassembled WGS sequence"/>
</dbReference>
<reference evidence="1 2" key="1">
    <citation type="journal article" date="2019" name="Sci. Rep.">
        <title>Orb-weaving spider Araneus ventricosus genome elucidates the spidroin gene catalogue.</title>
        <authorList>
            <person name="Kono N."/>
            <person name="Nakamura H."/>
            <person name="Ohtoshi R."/>
            <person name="Moran D.A.P."/>
            <person name="Shinohara A."/>
            <person name="Yoshida Y."/>
            <person name="Fujiwara M."/>
            <person name="Mori M."/>
            <person name="Tomita M."/>
            <person name="Arakawa K."/>
        </authorList>
    </citation>
    <scope>NUCLEOTIDE SEQUENCE [LARGE SCALE GENOMIC DNA]</scope>
</reference>
<protein>
    <submittedName>
        <fullName evidence="1">Uncharacterized protein</fullName>
    </submittedName>
</protein>
<organism evidence="1 2">
    <name type="scientific">Araneus ventricosus</name>
    <name type="common">Orbweaver spider</name>
    <name type="synonym">Epeira ventricosa</name>
    <dbReference type="NCBI Taxonomy" id="182803"/>
    <lineage>
        <taxon>Eukaryota</taxon>
        <taxon>Metazoa</taxon>
        <taxon>Ecdysozoa</taxon>
        <taxon>Arthropoda</taxon>
        <taxon>Chelicerata</taxon>
        <taxon>Arachnida</taxon>
        <taxon>Araneae</taxon>
        <taxon>Araneomorphae</taxon>
        <taxon>Entelegynae</taxon>
        <taxon>Araneoidea</taxon>
        <taxon>Araneidae</taxon>
        <taxon>Araneus</taxon>
    </lineage>
</organism>